<dbReference type="InterPro" id="IPR010538">
    <property type="entry name" value="DHOR"/>
</dbReference>
<feature type="chain" id="PRO_5016266934" evidence="5">
    <location>
        <begin position="34"/>
        <end position="472"/>
    </location>
</feature>
<keyword evidence="1 4" id="KW-0349">Heme</keyword>
<dbReference type="GO" id="GO:0004130">
    <property type="term" value="F:cytochrome-c peroxidase activity"/>
    <property type="evidence" value="ECO:0007669"/>
    <property type="project" value="TreeGrafter"/>
</dbReference>
<keyword evidence="3 4" id="KW-0408">Iron</keyword>
<evidence type="ECO:0000256" key="1">
    <source>
        <dbReference type="ARBA" id="ARBA00022617"/>
    </source>
</evidence>
<dbReference type="GO" id="GO:0046872">
    <property type="term" value="F:metal ion binding"/>
    <property type="evidence" value="ECO:0007669"/>
    <property type="project" value="UniProtKB-KW"/>
</dbReference>
<dbReference type="SUPFAM" id="SSF46626">
    <property type="entry name" value="Cytochrome c"/>
    <property type="match status" value="1"/>
</dbReference>
<keyword evidence="2 4" id="KW-0479">Metal-binding</keyword>
<dbReference type="PANTHER" id="PTHR30600">
    <property type="entry name" value="CYTOCHROME C PEROXIDASE-RELATED"/>
    <property type="match status" value="1"/>
</dbReference>
<gene>
    <name evidence="7" type="ORF">DNK49_02180</name>
</gene>
<evidence type="ECO:0000256" key="5">
    <source>
        <dbReference type="SAM" id="SignalP"/>
    </source>
</evidence>
<name>A0A323V0W4_9RHOO</name>
<feature type="signal peptide" evidence="5">
    <location>
        <begin position="1"/>
        <end position="33"/>
    </location>
</feature>
<feature type="domain" description="Cytochrome c" evidence="6">
    <location>
        <begin position="340"/>
        <end position="472"/>
    </location>
</feature>
<comment type="caution">
    <text evidence="7">The sequence shown here is derived from an EMBL/GenBank/DDBJ whole genome shotgun (WGS) entry which is preliminary data.</text>
</comment>
<dbReference type="InterPro" id="IPR051395">
    <property type="entry name" value="Cytochrome_c_Peroxidase/MauG"/>
</dbReference>
<dbReference type="EMBL" id="QKOE01000001">
    <property type="protein sequence ID" value="PZA18357.1"/>
    <property type="molecule type" value="Genomic_DNA"/>
</dbReference>
<keyword evidence="5" id="KW-0732">Signal</keyword>
<dbReference type="InterPro" id="IPR036909">
    <property type="entry name" value="Cyt_c-like_dom_sf"/>
</dbReference>
<dbReference type="InterPro" id="IPR009056">
    <property type="entry name" value="Cyt_c-like_dom"/>
</dbReference>
<dbReference type="OrthoDB" id="9805202at2"/>
<sequence length="472" mass="51271">MLLHSARHAWAGKPVRNAACALLTALLTFPALADHRLPGGHVGSIDDHGKNAFSLPAPGLNDEQKTTFVIGNSFFKKAWVAAPASTTARDGLGPHFIARSCGACHLLDGRGAPPPAPQGISTEQPMALLIRLSIPGRAADGGPLPEPSYGGQFNNDAIPGVKPEGKVLIHYDELPGQYADGEAYSLRKPRYTLTDLGYGDLHPKVQLSPRVAPHMVGLGLLEAIPEATVLAHAERQKREGKGIAGQPNRVWDAYANRHILGRFGWKANVGSIAHQTGGAFHGDIGITSRHFPEQDCMPSQQDCLAAIEGGKPEIDDRRLSQVIFYSQTLAVPTRREPDHPEVKRGEVLFHAGQCASCHVPSHVTGPHPDIPQYTAQTIWPYTDLLLHDMGEGLADHRPDFEASGRQWRTPPLWGLGLIKTVNGHTTLLHDGRARDFAEAILWHDGEAAFSQTYFRTLSKTDRAALIRFLESL</sequence>
<dbReference type="AlphaFoldDB" id="A0A323V0W4"/>
<dbReference type="PANTHER" id="PTHR30600:SF4">
    <property type="entry name" value="CYTOCHROME C DOMAIN-CONTAINING PROTEIN"/>
    <property type="match status" value="1"/>
</dbReference>
<evidence type="ECO:0000313" key="8">
    <source>
        <dbReference type="Proteomes" id="UP000248259"/>
    </source>
</evidence>
<evidence type="ECO:0000256" key="4">
    <source>
        <dbReference type="PROSITE-ProRule" id="PRU00433"/>
    </source>
</evidence>
<accession>A0A323V0W4</accession>
<dbReference type="Gene3D" id="1.10.760.10">
    <property type="entry name" value="Cytochrome c-like domain"/>
    <property type="match status" value="1"/>
</dbReference>
<evidence type="ECO:0000256" key="3">
    <source>
        <dbReference type="ARBA" id="ARBA00023004"/>
    </source>
</evidence>
<dbReference type="RefSeq" id="WP_110522658.1">
    <property type="nucleotide sequence ID" value="NZ_QKOE01000001.1"/>
</dbReference>
<evidence type="ECO:0000313" key="7">
    <source>
        <dbReference type="EMBL" id="PZA18357.1"/>
    </source>
</evidence>
<dbReference type="GO" id="GO:0020037">
    <property type="term" value="F:heme binding"/>
    <property type="evidence" value="ECO:0007669"/>
    <property type="project" value="InterPro"/>
</dbReference>
<evidence type="ECO:0000256" key="2">
    <source>
        <dbReference type="ARBA" id="ARBA00022723"/>
    </source>
</evidence>
<dbReference type="GO" id="GO:0009055">
    <property type="term" value="F:electron transfer activity"/>
    <property type="evidence" value="ECO:0007669"/>
    <property type="project" value="InterPro"/>
</dbReference>
<proteinExistence type="predicted"/>
<dbReference type="PIRSF" id="PIRSF028099">
    <property type="entry name" value="DUF1111"/>
    <property type="match status" value="1"/>
</dbReference>
<dbReference type="PROSITE" id="PS51007">
    <property type="entry name" value="CYTC"/>
    <property type="match status" value="1"/>
</dbReference>
<evidence type="ECO:0000259" key="6">
    <source>
        <dbReference type="PROSITE" id="PS51007"/>
    </source>
</evidence>
<organism evidence="7 8">
    <name type="scientific">Parazoarcus communis SWub3 = DSM 12120</name>
    <dbReference type="NCBI Taxonomy" id="1121029"/>
    <lineage>
        <taxon>Bacteria</taxon>
        <taxon>Pseudomonadati</taxon>
        <taxon>Pseudomonadota</taxon>
        <taxon>Betaproteobacteria</taxon>
        <taxon>Rhodocyclales</taxon>
        <taxon>Zoogloeaceae</taxon>
        <taxon>Parazoarcus</taxon>
    </lineage>
</organism>
<dbReference type="Pfam" id="PF06537">
    <property type="entry name" value="DHOR"/>
    <property type="match status" value="1"/>
</dbReference>
<dbReference type="Proteomes" id="UP000248259">
    <property type="component" value="Unassembled WGS sequence"/>
</dbReference>
<protein>
    <submittedName>
        <fullName evidence="7">Thiol oxidoreductase</fullName>
    </submittedName>
</protein>
<reference evidence="7 8" key="1">
    <citation type="submission" date="2018-06" db="EMBL/GenBank/DDBJ databases">
        <title>Azoarcus communis strain SWub3 genome.</title>
        <authorList>
            <person name="Zorraquino Salvo V."/>
            <person name="Toubiana D."/>
            <person name="Blumwald E."/>
        </authorList>
    </citation>
    <scope>NUCLEOTIDE SEQUENCE [LARGE SCALE GENOMIC DNA]</scope>
    <source>
        <strain evidence="7 8">SWub3</strain>
    </source>
</reference>
<keyword evidence="8" id="KW-1185">Reference proteome</keyword>